<dbReference type="GO" id="GO:0031412">
    <property type="term" value="P:gas vesicle organization"/>
    <property type="evidence" value="ECO:0007669"/>
    <property type="project" value="InterPro"/>
</dbReference>
<protein>
    <submittedName>
        <fullName evidence="4">Gas vesicle synthesis protein GvpL/GvpF</fullName>
    </submittedName>
</protein>
<accession>A0A1H6ENL5</accession>
<dbReference type="InterPro" id="IPR009430">
    <property type="entry name" value="GvpL/GvpF"/>
</dbReference>
<evidence type="ECO:0000256" key="2">
    <source>
        <dbReference type="ARBA" id="ARBA00035108"/>
    </source>
</evidence>
<sequence>MPDGTYLYAVAREPLSACPAGVAGGSVRTISRPGLVAYVSTVPLEQFGEEPLRRSLEDLDWLAETARAHHAVVDALAAATTAAPVRLVTVYEDDDQVGDLLERRADDFLRLLTRVTGRREWGVKAYAAPAPASEPRVPVATSAGHPGRPGTTYLERRRASLRGREQARGQAVRRADHIHRALSGLAAATHRHRPQDSSLSGRNDWMLLNGAYLVDEARADEFAALAETLGGDGVDLRLTGPWAPYSFTVMEAT</sequence>
<keyword evidence="5" id="KW-1185">Reference proteome</keyword>
<dbReference type="AlphaFoldDB" id="A0A1H6ENL5"/>
<dbReference type="PANTHER" id="PTHR36852:SF1">
    <property type="entry name" value="PROTEIN GVPL 2"/>
    <property type="match status" value="1"/>
</dbReference>
<dbReference type="OrthoDB" id="146444at2"/>
<reference evidence="4 5" key="1">
    <citation type="submission" date="2016-10" db="EMBL/GenBank/DDBJ databases">
        <authorList>
            <person name="de Groot N.N."/>
        </authorList>
    </citation>
    <scope>NUCLEOTIDE SEQUENCE [LARGE SCALE GENOMIC DNA]</scope>
    <source>
        <strain evidence="4 5">CGMCC 4.7037</strain>
    </source>
</reference>
<dbReference type="PANTHER" id="PTHR36852">
    <property type="entry name" value="PROTEIN GVPL 2"/>
    <property type="match status" value="1"/>
</dbReference>
<dbReference type="EMBL" id="FNVT01000013">
    <property type="protein sequence ID" value="SEG99470.1"/>
    <property type="molecule type" value="Genomic_DNA"/>
</dbReference>
<dbReference type="Pfam" id="PF06386">
    <property type="entry name" value="GvpL_GvpF"/>
    <property type="match status" value="1"/>
</dbReference>
<dbReference type="GO" id="GO:0031411">
    <property type="term" value="C:gas vesicle"/>
    <property type="evidence" value="ECO:0007669"/>
    <property type="project" value="UniProtKB-SubCell"/>
</dbReference>
<gene>
    <name evidence="4" type="ORF">SAMN05444920_11367</name>
</gene>
<dbReference type="RefSeq" id="WP_103960680.1">
    <property type="nucleotide sequence ID" value="NZ_FNVT01000013.1"/>
</dbReference>
<evidence type="ECO:0000256" key="1">
    <source>
        <dbReference type="ARBA" id="ARBA00022987"/>
    </source>
</evidence>
<proteinExistence type="inferred from homology"/>
<evidence type="ECO:0000256" key="3">
    <source>
        <dbReference type="ARBA" id="ARBA00035643"/>
    </source>
</evidence>
<evidence type="ECO:0000313" key="5">
    <source>
        <dbReference type="Proteomes" id="UP000236732"/>
    </source>
</evidence>
<keyword evidence="1" id="KW-0304">Gas vesicle</keyword>
<comment type="subcellular location">
    <subcellularLocation>
        <location evidence="2">Gas vesicle</location>
    </subcellularLocation>
</comment>
<comment type="similarity">
    <text evidence="3">Belongs to the gas vesicle GvpF/GvpL family.</text>
</comment>
<evidence type="ECO:0000313" key="4">
    <source>
        <dbReference type="EMBL" id="SEG99470.1"/>
    </source>
</evidence>
<organism evidence="4 5">
    <name type="scientific">Nonomuraea solani</name>
    <dbReference type="NCBI Taxonomy" id="1144553"/>
    <lineage>
        <taxon>Bacteria</taxon>
        <taxon>Bacillati</taxon>
        <taxon>Actinomycetota</taxon>
        <taxon>Actinomycetes</taxon>
        <taxon>Streptosporangiales</taxon>
        <taxon>Streptosporangiaceae</taxon>
        <taxon>Nonomuraea</taxon>
    </lineage>
</organism>
<name>A0A1H6ENL5_9ACTN</name>
<dbReference type="Proteomes" id="UP000236732">
    <property type="component" value="Unassembled WGS sequence"/>
</dbReference>